<sequence length="607" mass="64531">MKKTILLSLSAVIGLGLAVYGGTDASAASNELYRVYNPNSGEHFYTESASERDGLISQGWTDEGLGWNTPTSGDTVYRIYNSNAGDHHYTKSVDEYNWLASQGWTREGRSFFSSTNEEVAIHRAYNPNAVVGSHNFTKSSSEQNWLVNEQGWTNEGVAFYGVNADTVEVNKDALRAAITSALALNEADYTAESYSQLVIVLNEAQAVLENAEATQAEVNAQVNAVQVAVSALEAVAPAETDKIALEAKITEAKAIEGTDYTAESYQALQDAITAAETVFNNANATQVQVDAQVAALDTAIAGLEENGKVELNRLVNLVQDYTAYDFADQAAFDTFSSALTHAQSVLADANAEQGTIDAALALLSNAESVSVKTALRTALQEAAAKGFVETDFPAKAWADYQTSISDAEALLTKQMTSGQVKNAAAAVNTAVANLESAKFDKTALQALVARVNEIDPQEADFAANYADGTKDAWKTFQTALATATERADVNKVDLENGQGDVSWSVTDLTNAYNSLVYIKDLDSVLDLTSGVSASSFKLDTDAQAFNAKYTEYTNTLAAVKDGSASTTQGNIDGAVNSIKSLITGKLKDGVTEPDFSSLTGKTPLVEA</sequence>
<evidence type="ECO:0000256" key="2">
    <source>
        <dbReference type="SAM" id="SignalP"/>
    </source>
</evidence>
<evidence type="ECO:0000259" key="3">
    <source>
        <dbReference type="Pfam" id="PF18885"/>
    </source>
</evidence>
<gene>
    <name evidence="4" type="ORF">KUA55_00800</name>
</gene>
<name>A0ABS6T8H5_9ENTE</name>
<dbReference type="Pfam" id="PF07554">
    <property type="entry name" value="FIVAR"/>
    <property type="match status" value="5"/>
</dbReference>
<evidence type="ECO:0000256" key="1">
    <source>
        <dbReference type="SAM" id="Coils"/>
    </source>
</evidence>
<feature type="coiled-coil region" evidence="1">
    <location>
        <begin position="194"/>
        <end position="228"/>
    </location>
</feature>
<dbReference type="InterPro" id="IPR043708">
    <property type="entry name" value="DUF5648"/>
</dbReference>
<feature type="signal peptide" evidence="2">
    <location>
        <begin position="1"/>
        <end position="21"/>
    </location>
</feature>
<dbReference type="Pfam" id="PF18885">
    <property type="entry name" value="DUF5648"/>
    <property type="match status" value="1"/>
</dbReference>
<comment type="caution">
    <text evidence="4">The sequence shown here is derived from an EMBL/GenBank/DDBJ whole genome shotgun (WGS) entry which is preliminary data.</text>
</comment>
<keyword evidence="2" id="KW-0732">Signal</keyword>
<dbReference type="RefSeq" id="WP_218324268.1">
    <property type="nucleotide sequence ID" value="NZ_JAHUZB010000001.1"/>
</dbReference>
<feature type="chain" id="PRO_5045876026" evidence="2">
    <location>
        <begin position="22"/>
        <end position="607"/>
    </location>
</feature>
<keyword evidence="5" id="KW-1185">Reference proteome</keyword>
<keyword evidence="1" id="KW-0175">Coiled coil</keyword>
<reference evidence="4 5" key="1">
    <citation type="submission" date="2021-06" db="EMBL/GenBank/DDBJ databases">
        <title>Enterococcus alishanensis sp. nov., a novel lactic acid bacterium isolated from fresh coffee beans.</title>
        <authorList>
            <person name="Chen Y.-S."/>
        </authorList>
    </citation>
    <scope>NUCLEOTIDE SEQUENCE [LARGE SCALE GENOMIC DNA]</scope>
    <source>
        <strain evidence="4 5">ALS3</strain>
    </source>
</reference>
<organism evidence="4 5">
    <name type="scientific">Enterococcus alishanensis</name>
    <dbReference type="NCBI Taxonomy" id="1303817"/>
    <lineage>
        <taxon>Bacteria</taxon>
        <taxon>Bacillati</taxon>
        <taxon>Bacillota</taxon>
        <taxon>Bacilli</taxon>
        <taxon>Lactobacillales</taxon>
        <taxon>Enterococcaceae</taxon>
        <taxon>Enterococcus</taxon>
    </lineage>
</organism>
<evidence type="ECO:0000313" key="5">
    <source>
        <dbReference type="Proteomes" id="UP000774130"/>
    </source>
</evidence>
<protein>
    <submittedName>
        <fullName evidence="4">FIVAR domain-containing protein</fullName>
    </submittedName>
</protein>
<feature type="domain" description="DUF5648" evidence="3">
    <location>
        <begin position="32"/>
        <end position="161"/>
    </location>
</feature>
<dbReference type="Proteomes" id="UP000774130">
    <property type="component" value="Unassembled WGS sequence"/>
</dbReference>
<accession>A0ABS6T8H5</accession>
<dbReference type="EMBL" id="JAHUZB010000001">
    <property type="protein sequence ID" value="MBV7389201.1"/>
    <property type="molecule type" value="Genomic_DNA"/>
</dbReference>
<evidence type="ECO:0000313" key="4">
    <source>
        <dbReference type="EMBL" id="MBV7389201.1"/>
    </source>
</evidence>
<proteinExistence type="predicted"/>